<feature type="compositionally biased region" description="Basic and acidic residues" evidence="1">
    <location>
        <begin position="40"/>
        <end position="53"/>
    </location>
</feature>
<gene>
    <name evidence="2" type="ORF">RAG0_02487</name>
</gene>
<feature type="region of interest" description="Disordered" evidence="1">
    <location>
        <begin position="1"/>
        <end position="53"/>
    </location>
</feature>
<organism evidence="2 3">
    <name type="scientific">Rhynchosporium agropyri</name>
    <dbReference type="NCBI Taxonomy" id="914238"/>
    <lineage>
        <taxon>Eukaryota</taxon>
        <taxon>Fungi</taxon>
        <taxon>Dikarya</taxon>
        <taxon>Ascomycota</taxon>
        <taxon>Pezizomycotina</taxon>
        <taxon>Leotiomycetes</taxon>
        <taxon>Helotiales</taxon>
        <taxon>Ploettnerulaceae</taxon>
        <taxon>Rhynchosporium</taxon>
    </lineage>
</organism>
<feature type="compositionally biased region" description="Basic and acidic residues" evidence="1">
    <location>
        <begin position="20"/>
        <end position="33"/>
    </location>
</feature>
<accession>A0A1E1K1E8</accession>
<evidence type="ECO:0000313" key="2">
    <source>
        <dbReference type="EMBL" id="CZS91928.1"/>
    </source>
</evidence>
<evidence type="ECO:0000256" key="1">
    <source>
        <dbReference type="SAM" id="MobiDB-lite"/>
    </source>
</evidence>
<reference evidence="3" key="1">
    <citation type="submission" date="2016-03" db="EMBL/GenBank/DDBJ databases">
        <authorList>
            <person name="Guldener U."/>
        </authorList>
    </citation>
    <scope>NUCLEOTIDE SEQUENCE [LARGE SCALE GENOMIC DNA]</scope>
    <source>
        <strain evidence="3">04CH-RAC-A.6.1</strain>
    </source>
</reference>
<evidence type="ECO:0000313" key="3">
    <source>
        <dbReference type="Proteomes" id="UP000178912"/>
    </source>
</evidence>
<dbReference type="OrthoDB" id="3505693at2759"/>
<dbReference type="Proteomes" id="UP000178912">
    <property type="component" value="Unassembled WGS sequence"/>
</dbReference>
<dbReference type="AlphaFoldDB" id="A0A1E1K1E8"/>
<dbReference type="EMBL" id="FJUX01000010">
    <property type="protein sequence ID" value="CZS91928.1"/>
    <property type="molecule type" value="Genomic_DNA"/>
</dbReference>
<keyword evidence="3" id="KW-1185">Reference proteome</keyword>
<sequence length="53" mass="5813">MLVSNANTRFALPKALGGEQAERDPDYGDKMPRFEGINMGKDDPAERDTDTGN</sequence>
<proteinExistence type="predicted"/>
<name>A0A1E1K1E8_9HELO</name>
<protein>
    <submittedName>
        <fullName evidence="2">Uncharacterized protein</fullName>
    </submittedName>
</protein>